<evidence type="ECO:0000313" key="2">
    <source>
        <dbReference type="Proteomes" id="UP000030816"/>
    </source>
</evidence>
<protein>
    <submittedName>
        <fullName evidence="1">Uncharacterized protein</fullName>
    </submittedName>
</protein>
<organism evidence="1 2">
    <name type="scientific">Metarhizium album (strain ARSEF 1941)</name>
    <dbReference type="NCBI Taxonomy" id="1081103"/>
    <lineage>
        <taxon>Eukaryota</taxon>
        <taxon>Fungi</taxon>
        <taxon>Dikarya</taxon>
        <taxon>Ascomycota</taxon>
        <taxon>Pezizomycotina</taxon>
        <taxon>Sordariomycetes</taxon>
        <taxon>Hypocreomycetidae</taxon>
        <taxon>Hypocreales</taxon>
        <taxon>Clavicipitaceae</taxon>
        <taxon>Metarhizium</taxon>
    </lineage>
</organism>
<keyword evidence="2" id="KW-1185">Reference proteome</keyword>
<dbReference type="Proteomes" id="UP000030816">
    <property type="component" value="Unassembled WGS sequence"/>
</dbReference>
<dbReference type="EMBL" id="AZHE01000018">
    <property type="protein sequence ID" value="KHN96030.1"/>
    <property type="molecule type" value="Genomic_DNA"/>
</dbReference>
<name>A0A0B2WSU8_METAS</name>
<proteinExistence type="predicted"/>
<accession>A0A0B2WSU8</accession>
<reference evidence="1 2" key="1">
    <citation type="journal article" date="2014" name="Proc. Natl. Acad. Sci. U.S.A.">
        <title>Trajectory and genomic determinants of fungal-pathogen speciation and host adaptation.</title>
        <authorList>
            <person name="Hu X."/>
            <person name="Xiao G."/>
            <person name="Zheng P."/>
            <person name="Shang Y."/>
            <person name="Su Y."/>
            <person name="Zhang X."/>
            <person name="Liu X."/>
            <person name="Zhan S."/>
            <person name="St Leger R.J."/>
            <person name="Wang C."/>
        </authorList>
    </citation>
    <scope>NUCLEOTIDE SEQUENCE [LARGE SCALE GENOMIC DNA]</scope>
    <source>
        <strain evidence="1 2">ARSEF 1941</strain>
    </source>
</reference>
<dbReference type="GeneID" id="63740590"/>
<evidence type="ECO:0000313" key="1">
    <source>
        <dbReference type="EMBL" id="KHN96030.1"/>
    </source>
</evidence>
<dbReference type="RefSeq" id="XP_040677096.1">
    <property type="nucleotide sequence ID" value="XM_040824933.1"/>
</dbReference>
<gene>
    <name evidence="1" type="ORF">MAM_06135</name>
</gene>
<comment type="caution">
    <text evidence="1">The sequence shown here is derived from an EMBL/GenBank/DDBJ whole genome shotgun (WGS) entry which is preliminary data.</text>
</comment>
<dbReference type="OrthoDB" id="5099888at2759"/>
<sequence>MDGATTTEAPPSYEEVVGKFNGLIGGNPNATRVLEAADGLSRTDLDVLIANHDQHFPIKTDEDKVKFATGAAEGSCSVELQSAIGLSATAAATTAVQISRTFNRVQTHLATVDRMARTSFESTFIPIKGVSTTLRHFDI</sequence>
<dbReference type="HOGENOM" id="CLU_1896390_0_0_1"/>
<dbReference type="AlphaFoldDB" id="A0A0B2WSU8"/>